<sequence>MSALIPTIETQSEAEIIAFQEEKLRELLQYLNEKSVFYQNLFRKHHIRIEDIRTLADLQKYPQPIKTICNARTTLFSAYLKLLL</sequence>
<dbReference type="AlphaFoldDB" id="A0A2X2T478"/>
<dbReference type="EMBL" id="UAVS01000005">
    <property type="protein sequence ID" value="SQA93935.1"/>
    <property type="molecule type" value="Genomic_DNA"/>
</dbReference>
<dbReference type="InterPro" id="IPR042099">
    <property type="entry name" value="ANL_N_sf"/>
</dbReference>
<organism evidence="1 2">
    <name type="scientific">Capnocytophaga ochracea</name>
    <dbReference type="NCBI Taxonomy" id="1018"/>
    <lineage>
        <taxon>Bacteria</taxon>
        <taxon>Pseudomonadati</taxon>
        <taxon>Bacteroidota</taxon>
        <taxon>Flavobacteriia</taxon>
        <taxon>Flavobacteriales</taxon>
        <taxon>Flavobacteriaceae</taxon>
        <taxon>Capnocytophaga</taxon>
    </lineage>
</organism>
<accession>A0A2X2T478</accession>
<dbReference type="Gene3D" id="3.40.50.12780">
    <property type="entry name" value="N-terminal domain of ligase-like"/>
    <property type="match status" value="1"/>
</dbReference>
<gene>
    <name evidence="1" type="ORF">NCTC11545_01314</name>
</gene>
<evidence type="ECO:0000313" key="1">
    <source>
        <dbReference type="EMBL" id="SQA93935.1"/>
    </source>
</evidence>
<protein>
    <submittedName>
        <fullName evidence="1">Coenzyme F390 synthetase</fullName>
    </submittedName>
</protein>
<proteinExistence type="predicted"/>
<dbReference type="Proteomes" id="UP000250169">
    <property type="component" value="Unassembled WGS sequence"/>
</dbReference>
<name>A0A2X2T478_CAPOC</name>
<evidence type="ECO:0000313" key="2">
    <source>
        <dbReference type="Proteomes" id="UP000250169"/>
    </source>
</evidence>
<reference evidence="1 2" key="1">
    <citation type="submission" date="2018-06" db="EMBL/GenBank/DDBJ databases">
        <authorList>
            <consortium name="Pathogen Informatics"/>
            <person name="Doyle S."/>
        </authorList>
    </citation>
    <scope>NUCLEOTIDE SEQUENCE [LARGE SCALE GENOMIC DNA]</scope>
    <source>
        <strain evidence="1 2">NCTC11545</strain>
    </source>
</reference>